<evidence type="ECO:0000313" key="1">
    <source>
        <dbReference type="EMBL" id="KAF4391158.1"/>
    </source>
</evidence>
<evidence type="ECO:0008006" key="3">
    <source>
        <dbReference type="Google" id="ProtNLM"/>
    </source>
</evidence>
<evidence type="ECO:0000313" key="2">
    <source>
        <dbReference type="Proteomes" id="UP000525078"/>
    </source>
</evidence>
<proteinExistence type="predicted"/>
<organism evidence="1 2">
    <name type="scientific">Cannabis sativa</name>
    <name type="common">Hemp</name>
    <name type="synonym">Marijuana</name>
    <dbReference type="NCBI Taxonomy" id="3483"/>
    <lineage>
        <taxon>Eukaryota</taxon>
        <taxon>Viridiplantae</taxon>
        <taxon>Streptophyta</taxon>
        <taxon>Embryophyta</taxon>
        <taxon>Tracheophyta</taxon>
        <taxon>Spermatophyta</taxon>
        <taxon>Magnoliopsida</taxon>
        <taxon>eudicotyledons</taxon>
        <taxon>Gunneridae</taxon>
        <taxon>Pentapetalae</taxon>
        <taxon>rosids</taxon>
        <taxon>fabids</taxon>
        <taxon>Rosales</taxon>
        <taxon>Cannabaceae</taxon>
        <taxon>Cannabis</taxon>
    </lineage>
</organism>
<dbReference type="AlphaFoldDB" id="A0A7J6H998"/>
<gene>
    <name evidence="1" type="ORF">F8388_009580</name>
</gene>
<dbReference type="EMBL" id="JAATIP010000025">
    <property type="protein sequence ID" value="KAF4391158.1"/>
    <property type="molecule type" value="Genomic_DNA"/>
</dbReference>
<dbReference type="Pfam" id="PF20431">
    <property type="entry name" value="E_motif"/>
    <property type="match status" value="1"/>
</dbReference>
<comment type="caution">
    <text evidence="1">The sequence shown here is derived from an EMBL/GenBank/DDBJ whole genome shotgun (WGS) entry which is preliminary data.</text>
</comment>
<dbReference type="PANTHER" id="PTHR47926">
    <property type="entry name" value="PENTATRICOPEPTIDE REPEAT-CONTAINING PROTEIN"/>
    <property type="match status" value="1"/>
</dbReference>
<dbReference type="InterPro" id="IPR046960">
    <property type="entry name" value="PPR_At4g14850-like_plant"/>
</dbReference>
<name>A0A7J6H998_CANSA</name>
<dbReference type="Proteomes" id="UP000525078">
    <property type="component" value="Unassembled WGS sequence"/>
</dbReference>
<protein>
    <recommendedName>
        <fullName evidence="3">Pentatricopeptide repeat-containing protein</fullName>
    </recommendedName>
</protein>
<accession>A0A7J6H998</accession>
<dbReference type="GO" id="GO:0003723">
    <property type="term" value="F:RNA binding"/>
    <property type="evidence" value="ECO:0007669"/>
    <property type="project" value="InterPro"/>
</dbReference>
<dbReference type="InterPro" id="IPR046848">
    <property type="entry name" value="E_motif"/>
</dbReference>
<reference evidence="1 2" key="1">
    <citation type="journal article" date="2020" name="bioRxiv">
        <title>Sequence and annotation of 42 cannabis genomes reveals extensive copy number variation in cannabinoid synthesis and pathogen resistance genes.</title>
        <authorList>
            <person name="Mckernan K.J."/>
            <person name="Helbert Y."/>
            <person name="Kane L.T."/>
            <person name="Ebling H."/>
            <person name="Zhang L."/>
            <person name="Liu B."/>
            <person name="Eaton Z."/>
            <person name="Mclaughlin S."/>
            <person name="Kingan S."/>
            <person name="Baybayan P."/>
            <person name="Concepcion G."/>
            <person name="Jordan M."/>
            <person name="Riva A."/>
            <person name="Barbazuk W."/>
            <person name="Harkins T."/>
        </authorList>
    </citation>
    <scope>NUCLEOTIDE SEQUENCE [LARGE SCALE GENOMIC DNA]</scope>
    <source>
        <strain evidence="2">cv. Jamaican Lion 4</strain>
        <tissue evidence="1">Leaf</tissue>
    </source>
</reference>
<dbReference type="GO" id="GO:0009451">
    <property type="term" value="P:RNA modification"/>
    <property type="evidence" value="ECO:0007669"/>
    <property type="project" value="InterPro"/>
</dbReference>
<sequence length="232" mass="25915">MESLSITHSTLSLVLKACARLKVIEKSRILHFLIRGTSLMSDIQVGTAIVGFYEGGLKPNSHVVVGLLSACREFYEVRFGRDIHGYYLRNELLDLDPVWELLVEGFEYDLVTIIGKVQKPLNSSNGPLNLARNDTFIINLELVDYGWLNEAIQFIESIPIEADASLWKALLSACQLDSDIKLAATIFEKLVELEPMNDGNYILLSNIYVAAALMLKSIWVRVSSSWGGLFSC</sequence>